<dbReference type="STRING" id="980251.GCA_001642875_03007"/>
<dbReference type="KEGG" id="mff:MFFC18_06940"/>
<dbReference type="NCBIfam" id="TIGR04138">
    <property type="entry name" value="Plancto_Ver_chp"/>
    <property type="match status" value="1"/>
</dbReference>
<sequence length="143" mass="16790">MADETFALHQLVARDRRYPIEAYFFVRDALSYAADSMELSNQYRHETEVYESAEEHHLTGQQLCEAIREFALNQFGLMARIVLKNWGIVSTSCFGDIVYNMIEIGLMKKSDQDRRSHFNDVYEFEPAFDEQFEICSSLVKRRV</sequence>
<dbReference type="RefSeq" id="WP_075085338.1">
    <property type="nucleotide sequence ID" value="NZ_CP042912.1"/>
</dbReference>
<name>A0A5B9PCH6_9BACT</name>
<dbReference type="Proteomes" id="UP000322214">
    <property type="component" value="Chromosome"/>
</dbReference>
<dbReference type="InterPro" id="IPR026406">
    <property type="entry name" value="Ver/Plancto_CHP"/>
</dbReference>
<proteinExistence type="predicted"/>
<protein>
    <submittedName>
        <fullName evidence="1">Uncharacterized protein</fullName>
    </submittedName>
</protein>
<dbReference type="AlphaFoldDB" id="A0A5B9PCH6"/>
<keyword evidence="2" id="KW-1185">Reference proteome</keyword>
<accession>A0A5B9PCH6</accession>
<evidence type="ECO:0000313" key="1">
    <source>
        <dbReference type="EMBL" id="QEG20843.1"/>
    </source>
</evidence>
<organism evidence="1 2">
    <name type="scientific">Mariniblastus fucicola</name>
    <dbReference type="NCBI Taxonomy" id="980251"/>
    <lineage>
        <taxon>Bacteria</taxon>
        <taxon>Pseudomonadati</taxon>
        <taxon>Planctomycetota</taxon>
        <taxon>Planctomycetia</taxon>
        <taxon>Pirellulales</taxon>
        <taxon>Pirellulaceae</taxon>
        <taxon>Mariniblastus</taxon>
    </lineage>
</organism>
<reference evidence="1 2" key="1">
    <citation type="submission" date="2019-08" db="EMBL/GenBank/DDBJ databases">
        <title>Deep-cultivation of Planctomycetes and their phenomic and genomic characterization uncovers novel biology.</title>
        <authorList>
            <person name="Wiegand S."/>
            <person name="Jogler M."/>
            <person name="Boedeker C."/>
            <person name="Pinto D."/>
            <person name="Vollmers J."/>
            <person name="Rivas-Marin E."/>
            <person name="Kohn T."/>
            <person name="Peeters S.H."/>
            <person name="Heuer A."/>
            <person name="Rast P."/>
            <person name="Oberbeckmann S."/>
            <person name="Bunk B."/>
            <person name="Jeske O."/>
            <person name="Meyerdierks A."/>
            <person name="Storesund J.E."/>
            <person name="Kallscheuer N."/>
            <person name="Luecker S."/>
            <person name="Lage O.M."/>
            <person name="Pohl T."/>
            <person name="Merkel B.J."/>
            <person name="Hornburger P."/>
            <person name="Mueller R.-W."/>
            <person name="Bruemmer F."/>
            <person name="Labrenz M."/>
            <person name="Spormann A.M."/>
            <person name="Op den Camp H."/>
            <person name="Overmann J."/>
            <person name="Amann R."/>
            <person name="Jetten M.S.M."/>
            <person name="Mascher T."/>
            <person name="Medema M.H."/>
            <person name="Devos D.P."/>
            <person name="Kaster A.-K."/>
            <person name="Ovreas L."/>
            <person name="Rohde M."/>
            <person name="Galperin M.Y."/>
            <person name="Jogler C."/>
        </authorList>
    </citation>
    <scope>NUCLEOTIDE SEQUENCE [LARGE SCALE GENOMIC DNA]</scope>
    <source>
        <strain evidence="1 2">FC18</strain>
    </source>
</reference>
<evidence type="ECO:0000313" key="2">
    <source>
        <dbReference type="Proteomes" id="UP000322214"/>
    </source>
</evidence>
<gene>
    <name evidence="1" type="ORF">MFFC18_06940</name>
</gene>
<dbReference type="EMBL" id="CP042912">
    <property type="protein sequence ID" value="QEG20843.1"/>
    <property type="molecule type" value="Genomic_DNA"/>
</dbReference>